<evidence type="ECO:0000256" key="5">
    <source>
        <dbReference type="ARBA" id="ARBA00022840"/>
    </source>
</evidence>
<gene>
    <name evidence="6" type="ORF">KQX54_013898</name>
</gene>
<dbReference type="SUPFAM" id="SSF56112">
    <property type="entry name" value="Protein kinase-like (PK-like)"/>
    <property type="match status" value="1"/>
</dbReference>
<evidence type="ECO:0000313" key="7">
    <source>
        <dbReference type="Proteomes" id="UP000826195"/>
    </source>
</evidence>
<protein>
    <submittedName>
        <fullName evidence="6">Uncharacterized protein</fullName>
    </submittedName>
</protein>
<evidence type="ECO:0000256" key="3">
    <source>
        <dbReference type="ARBA" id="ARBA00022741"/>
    </source>
</evidence>
<dbReference type="PANTHER" id="PTHR24351">
    <property type="entry name" value="RIBOSOMAL PROTEIN S6 KINASE"/>
    <property type="match status" value="1"/>
</dbReference>
<dbReference type="Gene3D" id="1.10.510.10">
    <property type="entry name" value="Transferase(Phosphotransferase) domain 1"/>
    <property type="match status" value="1"/>
</dbReference>
<keyword evidence="4" id="KW-0418">Kinase</keyword>
<keyword evidence="3" id="KW-0547">Nucleotide-binding</keyword>
<sequence length="143" mass="16202">MLTAQSPFSGCDEDELFWSICNERPSIPKYLSQDSIDILLCLLEKDAGKRLPGHEVQNHPFFSKVKEDSQNYCLNKPEISEYQTFYSDTSQLSTEHSDLDQSSIINKTLMHPSSSGMTSTPIKERDSVSQYVSGLIRHKNPRG</sequence>
<dbReference type="Proteomes" id="UP000826195">
    <property type="component" value="Unassembled WGS sequence"/>
</dbReference>
<comment type="caution">
    <text evidence="6">The sequence shown here is derived from an EMBL/GenBank/DDBJ whole genome shotgun (WGS) entry which is preliminary data.</text>
</comment>
<reference evidence="6 7" key="1">
    <citation type="journal article" date="2021" name="J. Hered.">
        <title>A chromosome-level genome assembly of the parasitoid wasp, Cotesia glomerata (Hymenoptera: Braconidae).</title>
        <authorList>
            <person name="Pinto B.J."/>
            <person name="Weis J.J."/>
            <person name="Gamble T."/>
            <person name="Ode P.J."/>
            <person name="Paul R."/>
            <person name="Zaspel J.M."/>
        </authorList>
    </citation>
    <scope>NUCLEOTIDE SEQUENCE [LARGE SCALE GENOMIC DNA]</scope>
    <source>
        <strain evidence="6">CgM1</strain>
    </source>
</reference>
<evidence type="ECO:0000256" key="4">
    <source>
        <dbReference type="ARBA" id="ARBA00022777"/>
    </source>
</evidence>
<keyword evidence="2" id="KW-0808">Transferase</keyword>
<name>A0AAV7IDH5_COTGL</name>
<dbReference type="Gene3D" id="3.30.200.20">
    <property type="entry name" value="Phosphorylase Kinase, domain 1"/>
    <property type="match status" value="1"/>
</dbReference>
<accession>A0AAV7IDH5</accession>
<dbReference type="GO" id="GO:0004674">
    <property type="term" value="F:protein serine/threonine kinase activity"/>
    <property type="evidence" value="ECO:0007669"/>
    <property type="project" value="UniProtKB-KW"/>
</dbReference>
<proteinExistence type="predicted"/>
<evidence type="ECO:0000313" key="6">
    <source>
        <dbReference type="EMBL" id="KAH0549776.1"/>
    </source>
</evidence>
<keyword evidence="1" id="KW-0723">Serine/threonine-protein kinase</keyword>
<dbReference type="AlphaFoldDB" id="A0AAV7IDH5"/>
<dbReference type="InterPro" id="IPR011009">
    <property type="entry name" value="Kinase-like_dom_sf"/>
</dbReference>
<keyword evidence="7" id="KW-1185">Reference proteome</keyword>
<dbReference type="GO" id="GO:0005524">
    <property type="term" value="F:ATP binding"/>
    <property type="evidence" value="ECO:0007669"/>
    <property type="project" value="UniProtKB-KW"/>
</dbReference>
<dbReference type="EMBL" id="JAHXZJ010001864">
    <property type="protein sequence ID" value="KAH0549776.1"/>
    <property type="molecule type" value="Genomic_DNA"/>
</dbReference>
<keyword evidence="5" id="KW-0067">ATP-binding</keyword>
<organism evidence="6 7">
    <name type="scientific">Cotesia glomerata</name>
    <name type="common">Lepidopteran parasitic wasp</name>
    <name type="synonym">Apanteles glomeratus</name>
    <dbReference type="NCBI Taxonomy" id="32391"/>
    <lineage>
        <taxon>Eukaryota</taxon>
        <taxon>Metazoa</taxon>
        <taxon>Ecdysozoa</taxon>
        <taxon>Arthropoda</taxon>
        <taxon>Hexapoda</taxon>
        <taxon>Insecta</taxon>
        <taxon>Pterygota</taxon>
        <taxon>Neoptera</taxon>
        <taxon>Endopterygota</taxon>
        <taxon>Hymenoptera</taxon>
        <taxon>Apocrita</taxon>
        <taxon>Ichneumonoidea</taxon>
        <taxon>Braconidae</taxon>
        <taxon>Microgastrinae</taxon>
        <taxon>Cotesia</taxon>
    </lineage>
</organism>
<evidence type="ECO:0000256" key="2">
    <source>
        <dbReference type="ARBA" id="ARBA00022679"/>
    </source>
</evidence>
<evidence type="ECO:0000256" key="1">
    <source>
        <dbReference type="ARBA" id="ARBA00022527"/>
    </source>
</evidence>